<protein>
    <submittedName>
        <fullName evidence="2">Uncharacterized protein</fullName>
    </submittedName>
</protein>
<dbReference type="EMBL" id="KK852605">
    <property type="protein sequence ID" value="KDR20385.1"/>
    <property type="molecule type" value="Genomic_DNA"/>
</dbReference>
<evidence type="ECO:0000313" key="3">
    <source>
        <dbReference type="Proteomes" id="UP000027135"/>
    </source>
</evidence>
<accession>A0A067RIU8</accession>
<dbReference type="Proteomes" id="UP000027135">
    <property type="component" value="Unassembled WGS sequence"/>
</dbReference>
<dbReference type="InParanoid" id="A0A067RIU8"/>
<dbReference type="STRING" id="136037.A0A067RIU8"/>
<name>A0A067RIU8_ZOONE</name>
<feature type="compositionally biased region" description="Polar residues" evidence="1">
    <location>
        <begin position="200"/>
        <end position="217"/>
    </location>
</feature>
<sequence>MRTDQDLEEYKIQNRKVKDVVKAAKEKSWAEFGEKMESAHKEKQKLFYRTVKSMKREKECPIKFVKDKSGSLLRQDTQIMERWREHFKELLNDGAEADAVEADNTFTLEDPGRGITSGELNKANQKMKLGKAAGYDCITPEMVKYMGSLAESKFLELLNLAWRWKKVPQDWTLAVILPLFKKEDNRVPKPLRDLSTLSTREGVCQNSGGETESTSGVKSRGVASRVQTKQEHSGLDFHQVLYLRESHRVQQGALPRIHRP</sequence>
<organism evidence="2 3">
    <name type="scientific">Zootermopsis nevadensis</name>
    <name type="common">Dampwood termite</name>
    <dbReference type="NCBI Taxonomy" id="136037"/>
    <lineage>
        <taxon>Eukaryota</taxon>
        <taxon>Metazoa</taxon>
        <taxon>Ecdysozoa</taxon>
        <taxon>Arthropoda</taxon>
        <taxon>Hexapoda</taxon>
        <taxon>Insecta</taxon>
        <taxon>Pterygota</taxon>
        <taxon>Neoptera</taxon>
        <taxon>Polyneoptera</taxon>
        <taxon>Dictyoptera</taxon>
        <taxon>Blattodea</taxon>
        <taxon>Blattoidea</taxon>
        <taxon>Termitoidae</taxon>
        <taxon>Termopsidae</taxon>
        <taxon>Zootermopsis</taxon>
    </lineage>
</organism>
<gene>
    <name evidence="2" type="ORF">L798_04918</name>
</gene>
<evidence type="ECO:0000256" key="1">
    <source>
        <dbReference type="SAM" id="MobiDB-lite"/>
    </source>
</evidence>
<dbReference type="OMA" id="QIMERWR"/>
<reference evidence="2 3" key="1">
    <citation type="journal article" date="2014" name="Nat. Commun.">
        <title>Molecular traces of alternative social organization in a termite genome.</title>
        <authorList>
            <person name="Terrapon N."/>
            <person name="Li C."/>
            <person name="Robertson H.M."/>
            <person name="Ji L."/>
            <person name="Meng X."/>
            <person name="Booth W."/>
            <person name="Chen Z."/>
            <person name="Childers C.P."/>
            <person name="Glastad K.M."/>
            <person name="Gokhale K."/>
            <person name="Gowin J."/>
            <person name="Gronenberg W."/>
            <person name="Hermansen R.A."/>
            <person name="Hu H."/>
            <person name="Hunt B.G."/>
            <person name="Huylmans A.K."/>
            <person name="Khalil S.M."/>
            <person name="Mitchell R.D."/>
            <person name="Munoz-Torres M.C."/>
            <person name="Mustard J.A."/>
            <person name="Pan H."/>
            <person name="Reese J.T."/>
            <person name="Scharf M.E."/>
            <person name="Sun F."/>
            <person name="Vogel H."/>
            <person name="Xiao J."/>
            <person name="Yang W."/>
            <person name="Yang Z."/>
            <person name="Yang Z."/>
            <person name="Zhou J."/>
            <person name="Zhu J."/>
            <person name="Brent C.S."/>
            <person name="Elsik C.G."/>
            <person name="Goodisman M.A."/>
            <person name="Liberles D.A."/>
            <person name="Roe R.M."/>
            <person name="Vargo E.L."/>
            <person name="Vilcinskas A."/>
            <person name="Wang J."/>
            <person name="Bornberg-Bauer E."/>
            <person name="Korb J."/>
            <person name="Zhang G."/>
            <person name="Liebig J."/>
        </authorList>
    </citation>
    <scope>NUCLEOTIDE SEQUENCE [LARGE SCALE GENOMIC DNA]</scope>
    <source>
        <tissue evidence="2">Whole organism</tissue>
    </source>
</reference>
<proteinExistence type="predicted"/>
<feature type="region of interest" description="Disordered" evidence="1">
    <location>
        <begin position="200"/>
        <end position="222"/>
    </location>
</feature>
<keyword evidence="3" id="KW-1185">Reference proteome</keyword>
<evidence type="ECO:0000313" key="2">
    <source>
        <dbReference type="EMBL" id="KDR20385.1"/>
    </source>
</evidence>
<dbReference type="eggNOG" id="KOG1075">
    <property type="taxonomic scope" value="Eukaryota"/>
</dbReference>
<dbReference type="AlphaFoldDB" id="A0A067RIU8"/>